<feature type="domain" description="HPt" evidence="3">
    <location>
        <begin position="16"/>
        <end position="111"/>
    </location>
</feature>
<gene>
    <name evidence="4" type="ORF">GCM10011357_11930</name>
</gene>
<dbReference type="Pfam" id="PF01627">
    <property type="entry name" value="Hpt"/>
    <property type="match status" value="1"/>
</dbReference>
<name>A0ABQ1R902_9ALTE</name>
<organism evidence="4 5">
    <name type="scientific">Lacimicrobium alkaliphilum</name>
    <dbReference type="NCBI Taxonomy" id="1526571"/>
    <lineage>
        <taxon>Bacteria</taxon>
        <taxon>Pseudomonadati</taxon>
        <taxon>Pseudomonadota</taxon>
        <taxon>Gammaproteobacteria</taxon>
        <taxon>Alteromonadales</taxon>
        <taxon>Alteromonadaceae</taxon>
        <taxon>Lacimicrobium</taxon>
    </lineage>
</organism>
<keyword evidence="5" id="KW-1185">Reference proteome</keyword>
<protein>
    <recommendedName>
        <fullName evidence="3">HPt domain-containing protein</fullName>
    </recommendedName>
</protein>
<dbReference type="SUPFAM" id="SSF47226">
    <property type="entry name" value="Histidine-containing phosphotransfer domain, HPT domain"/>
    <property type="match status" value="1"/>
</dbReference>
<keyword evidence="1" id="KW-0902">Two-component regulatory system</keyword>
<reference evidence="5" key="1">
    <citation type="journal article" date="2019" name="Int. J. Syst. Evol. Microbiol.">
        <title>The Global Catalogue of Microorganisms (GCM) 10K type strain sequencing project: providing services to taxonomists for standard genome sequencing and annotation.</title>
        <authorList>
            <consortium name="The Broad Institute Genomics Platform"/>
            <consortium name="The Broad Institute Genome Sequencing Center for Infectious Disease"/>
            <person name="Wu L."/>
            <person name="Ma J."/>
        </authorList>
    </citation>
    <scope>NUCLEOTIDE SEQUENCE [LARGE SCALE GENOMIC DNA]</scope>
    <source>
        <strain evidence="5">CGMCC 1.12923</strain>
    </source>
</reference>
<dbReference type="PROSITE" id="PS50894">
    <property type="entry name" value="HPT"/>
    <property type="match status" value="1"/>
</dbReference>
<evidence type="ECO:0000259" key="3">
    <source>
        <dbReference type="PROSITE" id="PS50894"/>
    </source>
</evidence>
<keyword evidence="2" id="KW-0597">Phosphoprotein</keyword>
<proteinExistence type="predicted"/>
<dbReference type="Proteomes" id="UP000614272">
    <property type="component" value="Unassembled WGS sequence"/>
</dbReference>
<evidence type="ECO:0000256" key="1">
    <source>
        <dbReference type="ARBA" id="ARBA00023012"/>
    </source>
</evidence>
<feature type="modified residue" description="Phosphohistidine" evidence="2">
    <location>
        <position position="55"/>
    </location>
</feature>
<sequence length="121" mass="13734">MSIDPNKITEYVGDISDAERSEMLTNFKQSLKDRQSELQAAIKSQNWPACAQLTHNLKSNALYFGADKLHEVSQAGEKLFLSATLETNDLHAWLEKFNQQCQLVLSSIDSVLKDERHDQKP</sequence>
<evidence type="ECO:0000313" key="5">
    <source>
        <dbReference type="Proteomes" id="UP000614272"/>
    </source>
</evidence>
<comment type="caution">
    <text evidence="4">The sequence shown here is derived from an EMBL/GenBank/DDBJ whole genome shotgun (WGS) entry which is preliminary data.</text>
</comment>
<accession>A0ABQ1R902</accession>
<dbReference type="InterPro" id="IPR008207">
    <property type="entry name" value="Sig_transdc_His_kin_Hpt_dom"/>
</dbReference>
<evidence type="ECO:0000256" key="2">
    <source>
        <dbReference type="PROSITE-ProRule" id="PRU00110"/>
    </source>
</evidence>
<dbReference type="EMBL" id="BMGJ01000003">
    <property type="protein sequence ID" value="GGD58180.1"/>
    <property type="molecule type" value="Genomic_DNA"/>
</dbReference>
<evidence type="ECO:0000313" key="4">
    <source>
        <dbReference type="EMBL" id="GGD58180.1"/>
    </source>
</evidence>
<dbReference type="Gene3D" id="1.20.120.160">
    <property type="entry name" value="HPT domain"/>
    <property type="match status" value="1"/>
</dbReference>
<dbReference type="RefSeq" id="WP_099035620.1">
    <property type="nucleotide sequence ID" value="NZ_BMGJ01000003.1"/>
</dbReference>
<dbReference type="InterPro" id="IPR036641">
    <property type="entry name" value="HPT_dom_sf"/>
</dbReference>